<feature type="compositionally biased region" description="Basic and acidic residues" evidence="1">
    <location>
        <begin position="1045"/>
        <end position="1067"/>
    </location>
</feature>
<dbReference type="GO" id="GO:0005737">
    <property type="term" value="C:cytoplasm"/>
    <property type="evidence" value="ECO:0007669"/>
    <property type="project" value="TreeGrafter"/>
</dbReference>
<dbReference type="InterPro" id="IPR025118">
    <property type="entry name" value="DUF4045"/>
</dbReference>
<dbReference type="STRING" id="380704.G3XRN6"/>
<feature type="compositionally biased region" description="Polar residues" evidence="1">
    <location>
        <begin position="1114"/>
        <end position="1125"/>
    </location>
</feature>
<evidence type="ECO:0000259" key="3">
    <source>
        <dbReference type="Pfam" id="PF25480"/>
    </source>
</evidence>
<dbReference type="OrthoDB" id="6375767at2759"/>
<gene>
    <name evidence="4" type="ORF">ASPNIDRAFT_205466</name>
</gene>
<evidence type="ECO:0000313" key="4">
    <source>
        <dbReference type="EMBL" id="EHA27046.1"/>
    </source>
</evidence>
<dbReference type="EMBL" id="ACJE01000004">
    <property type="protein sequence ID" value="EHA27046.1"/>
    <property type="molecule type" value="Genomic_DNA"/>
</dbReference>
<dbReference type="GO" id="GO:0051016">
    <property type="term" value="P:barbed-end actin filament capping"/>
    <property type="evidence" value="ECO:0007669"/>
    <property type="project" value="TreeGrafter"/>
</dbReference>
<feature type="compositionally biased region" description="Basic and acidic residues" evidence="1">
    <location>
        <begin position="591"/>
        <end position="619"/>
    </location>
</feature>
<feature type="compositionally biased region" description="Polar residues" evidence="1">
    <location>
        <begin position="1069"/>
        <end position="1080"/>
    </location>
</feature>
<organism evidence="4 5">
    <name type="scientific">Aspergillus niger (strain ATCC 1015 / CBS 113.46 / FGSC A1144 / LSHB Ac4 / NCTC 3858a / NRRL 328 / USDA 3528.7)</name>
    <dbReference type="NCBI Taxonomy" id="380704"/>
    <lineage>
        <taxon>Eukaryota</taxon>
        <taxon>Fungi</taxon>
        <taxon>Dikarya</taxon>
        <taxon>Ascomycota</taxon>
        <taxon>Pezizomycotina</taxon>
        <taxon>Eurotiomycetes</taxon>
        <taxon>Eurotiomycetidae</taxon>
        <taxon>Eurotiales</taxon>
        <taxon>Aspergillaceae</taxon>
        <taxon>Aspergillus</taxon>
        <taxon>Aspergillus subgen. Circumdati</taxon>
    </lineage>
</organism>
<evidence type="ECO:0000256" key="1">
    <source>
        <dbReference type="SAM" id="MobiDB-lite"/>
    </source>
</evidence>
<feature type="compositionally biased region" description="Polar residues" evidence="1">
    <location>
        <begin position="113"/>
        <end position="131"/>
    </location>
</feature>
<dbReference type="Pfam" id="PF13254">
    <property type="entry name" value="DUF4045"/>
    <property type="match status" value="1"/>
</dbReference>
<feature type="compositionally biased region" description="Polar residues" evidence="1">
    <location>
        <begin position="269"/>
        <end position="301"/>
    </location>
</feature>
<feature type="compositionally biased region" description="Polar residues" evidence="1">
    <location>
        <begin position="625"/>
        <end position="635"/>
    </location>
</feature>
<comment type="caution">
    <text evidence="4">The sequence shown here is derived from an EMBL/GenBank/DDBJ whole genome shotgun (WGS) entry which is preliminary data.</text>
</comment>
<dbReference type="Proteomes" id="UP000009038">
    <property type="component" value="Unassembled WGS sequence"/>
</dbReference>
<dbReference type="InterPro" id="IPR057226">
    <property type="entry name" value="DUF7904"/>
</dbReference>
<feature type="compositionally biased region" description="Low complexity" evidence="1">
    <location>
        <begin position="938"/>
        <end position="953"/>
    </location>
</feature>
<evidence type="ECO:0000259" key="2">
    <source>
        <dbReference type="Pfam" id="PF13254"/>
    </source>
</evidence>
<dbReference type="HOGENOM" id="CLU_001208_0_0_1"/>
<feature type="compositionally biased region" description="Pro residues" evidence="1">
    <location>
        <begin position="1100"/>
        <end position="1111"/>
    </location>
</feature>
<dbReference type="GO" id="GO:0008154">
    <property type="term" value="P:actin polymerization or depolymerization"/>
    <property type="evidence" value="ECO:0007669"/>
    <property type="project" value="TreeGrafter"/>
</dbReference>
<dbReference type="SUPFAM" id="SSF55753">
    <property type="entry name" value="Actin depolymerizing proteins"/>
    <property type="match status" value="3"/>
</dbReference>
<dbReference type="Gene3D" id="3.40.20.10">
    <property type="entry name" value="Severin"/>
    <property type="match status" value="3"/>
</dbReference>
<dbReference type="InterPro" id="IPR029006">
    <property type="entry name" value="ADF-H/Gelsolin-like_dom_sf"/>
</dbReference>
<feature type="region of interest" description="Disordered" evidence="1">
    <location>
        <begin position="708"/>
        <end position="1080"/>
    </location>
</feature>
<feature type="compositionally biased region" description="Basic and acidic residues" evidence="1">
    <location>
        <begin position="246"/>
        <end position="261"/>
    </location>
</feature>
<name>G3XRN6_ASPNA</name>
<dbReference type="GO" id="GO:0051014">
    <property type="term" value="P:actin filament severing"/>
    <property type="evidence" value="ECO:0007669"/>
    <property type="project" value="TreeGrafter"/>
</dbReference>
<dbReference type="GO" id="GO:0051015">
    <property type="term" value="F:actin filament binding"/>
    <property type="evidence" value="ECO:0007669"/>
    <property type="project" value="InterPro"/>
</dbReference>
<sequence>MSSTTDADGTEDVNDFLLRIRELGEKRDKEDEERTKKLEEEILQGRKERQARRAERARSISPTKDSPILDPARLSMSSFSQRAIDPPEHLEPTPHTPGHDTGNGADSVRDDASISTDNGRRGSTLTANDGETASRPISPFRSRAGTLSWQQRPTSRDSNRAFFSASPSRESRFRAMSTTSNDDHGVSRSPFASSPSFKDVPWSRHTEGGSPSPTRAKQVEEDSLHPLHPDTGAKELEANQEYTTESAKEAENHEIVEERSRSPSRASSTFAESSLGNRYSSISSVSTATGLGSPLPLTSAQKLEPRKTEDGADDQITSPPSPRRLSPERSTSPTKGLGGFVQSAMMKRSDSVSKRWSAQLPSGLSRGNSVSSNRNSFAAPSGNDVFSTAPSYRMSRDGPSLSPSRPTSSHSEATVVHPVKDGERPATPPVPGSNGARLDEGDRRPSLSLHTRSTSSVEKSTDSSSLPPSSPSVSRTMDPKRWSPTKASWLESALNRDESPRHKRQPSQQASWVKDRQSKGSVDLGRTASFKEVTPVGLMRTTAPGGHSKTSSITGIPDIFSNHDAGKTKEAEPETTTQSADTQDSYLPPAEKTEETSPSKEESPTKTEAEPEKTEDEATKHKRTPSNLSPITKTTIDAPLASPRDPLLNRPKPLSPVIDFRANLRRREVVKDESPREEPEFKNVFGRLKKAESSKHVPPDELKENILKGKAALNSSGGPKKSQKVDELKDSILKQKEAIKASGGSLRRNTAGEKDAPGKFVPEAIAMRNNLTKSSSIKSNLSAADSSSPLSPLSPREPGTPRSTHGFQVASPLSPAGGESLEKFQDSPIAPEPPKPGADDNAEEAAEPKLPEKERGCEQEKTDGAEVNAEEVKEEGINPVRSLPPGDLMQATSAPAETEGPAAKSKLAGRLNPALAGLLSRGPPAPINGSMKGPSFNSAGESSSRVESSQAAALTHLTKGRARGPKRRLPQEFELPNATSEVNEAIPKSPASTLDAQRSEAHISPIGSPAGVSSGWPLPNTEVKSHDEPQESPSQHDTPATSKPTEFKRSIPRLIERETPQKPDDASPKPSTVLDQTATNIRENASAYFKSIRSSLSAKPPLPPKTAPLPATPVSNQTRGSPTHFSSPSPSPLRGSFRDNQSYTHPAQQRSASSLFSSIGSRNSSPRDKALPSPPVPPKGSRASVDRFSSRSSTSLVPQADESWEAISDFFKTFPKSSDRVNIDTQLMLADKSDNAKIRTLKRQLWEITGDGKKQDLPVNQEYILYEGSMYLCVHLFEADGTVRSEVHLWCGDDVPDSAVDDAQAFSRKVAKDNGSKLEIIKQGKEPARFIQALGGILITRRGLSSRSSSSAIFMLCGRKHLGQMVFDEVSFSPSNLSSGYPFVISAMFGKLFLWKGKGSSAEEIGAARLIGMDLGLTGEFEEVAEGEEPESFFEVFPHWERDTGDTSTDYWRAKPNHERYRSRLFRIDHELGQRSGFWLRRSGSPSPVIRPNDTVQEIEPFCLRDITAKGVYVLDTFFEIYVIVGDQASNRPAEFASAVVLAHEYGILTASLQDRPFIPKSFVALGGVPESCSTAFRKWIPGYPSQRLPQVFPLNAAIEAIRSA</sequence>
<evidence type="ECO:0000313" key="5">
    <source>
        <dbReference type="Proteomes" id="UP000009038"/>
    </source>
</evidence>
<feature type="compositionally biased region" description="Low complexity" evidence="1">
    <location>
        <begin position="453"/>
        <end position="474"/>
    </location>
</feature>
<feature type="region of interest" description="Disordered" evidence="1">
    <location>
        <begin position="21"/>
        <end position="655"/>
    </location>
</feature>
<feature type="compositionally biased region" description="Polar residues" evidence="1">
    <location>
        <begin position="574"/>
        <end position="585"/>
    </location>
</feature>
<feature type="domain" description="DUF4045" evidence="2">
    <location>
        <begin position="11"/>
        <end position="738"/>
    </location>
</feature>
<dbReference type="PANTHER" id="PTHR11977:SF133">
    <property type="entry name" value="DUF4045 DOMAIN-CONTAINING PROTEIN"/>
    <property type="match status" value="1"/>
</dbReference>
<feature type="compositionally biased region" description="Basic residues" evidence="1">
    <location>
        <begin position="958"/>
        <end position="968"/>
    </location>
</feature>
<dbReference type="Pfam" id="PF25480">
    <property type="entry name" value="DUF7904"/>
    <property type="match status" value="1"/>
</dbReference>
<proteinExistence type="predicted"/>
<feature type="compositionally biased region" description="Polar residues" evidence="1">
    <location>
        <begin position="1031"/>
        <end position="1044"/>
    </location>
</feature>
<dbReference type="SMART" id="SM00262">
    <property type="entry name" value="GEL"/>
    <property type="match status" value="2"/>
</dbReference>
<dbReference type="PANTHER" id="PTHR11977">
    <property type="entry name" value="VILLIN"/>
    <property type="match status" value="1"/>
</dbReference>
<feature type="compositionally biased region" description="Low complexity" evidence="1">
    <location>
        <begin position="774"/>
        <end position="794"/>
    </location>
</feature>
<feature type="region of interest" description="Disordered" evidence="1">
    <location>
        <begin position="1095"/>
        <end position="1195"/>
    </location>
</feature>
<feature type="compositionally biased region" description="Polar residues" evidence="1">
    <location>
        <begin position="1138"/>
        <end position="1164"/>
    </location>
</feature>
<feature type="compositionally biased region" description="Basic and acidic residues" evidence="1">
    <location>
        <begin position="723"/>
        <end position="739"/>
    </location>
</feature>
<dbReference type="GO" id="GO:0015629">
    <property type="term" value="C:actin cytoskeleton"/>
    <property type="evidence" value="ECO:0007669"/>
    <property type="project" value="TreeGrafter"/>
</dbReference>
<feature type="compositionally biased region" description="Basic and acidic residues" evidence="1">
    <location>
        <begin position="21"/>
        <end position="58"/>
    </location>
</feature>
<feature type="domain" description="DUF7904" evidence="3">
    <location>
        <begin position="1244"/>
        <end position="1342"/>
    </location>
</feature>
<dbReference type="InterPro" id="IPR007122">
    <property type="entry name" value="Villin/Gelsolin"/>
</dbReference>
<feature type="compositionally biased region" description="Basic and acidic residues" evidence="1">
    <location>
        <begin position="846"/>
        <end position="876"/>
    </location>
</feature>
<protein>
    <submittedName>
        <fullName evidence="4">Uncharacterized protein</fullName>
    </submittedName>
</protein>
<feature type="compositionally biased region" description="Low complexity" evidence="1">
    <location>
        <begin position="399"/>
        <end position="411"/>
    </location>
</feature>
<accession>G3XRN6</accession>
<reference evidence="4 5" key="1">
    <citation type="journal article" date="2011" name="Genome Res.">
        <title>Comparative genomics of citric-acid-producing Aspergillus niger ATCC 1015 versus enzyme-producing CBS 513.88.</title>
        <authorList>
            <person name="Andersen M.R."/>
            <person name="Salazar M.P."/>
            <person name="Schaap P.J."/>
            <person name="van de Vondervoort P.J."/>
            <person name="Culley D."/>
            <person name="Thykaer J."/>
            <person name="Frisvad J.C."/>
            <person name="Nielsen K.F."/>
            <person name="Albang R."/>
            <person name="Albermann K."/>
            <person name="Berka R.M."/>
            <person name="Braus G.H."/>
            <person name="Braus-Stromeyer S.A."/>
            <person name="Corrochano L.M."/>
            <person name="Dai Z."/>
            <person name="van Dijck P.W."/>
            <person name="Hofmann G."/>
            <person name="Lasure L.L."/>
            <person name="Magnuson J.K."/>
            <person name="Menke H."/>
            <person name="Meijer M."/>
            <person name="Meijer S.L."/>
            <person name="Nielsen J.B."/>
            <person name="Nielsen M.L."/>
            <person name="van Ooyen A.J."/>
            <person name="Pel H.J."/>
            <person name="Poulsen L."/>
            <person name="Samson R.A."/>
            <person name="Stam H."/>
            <person name="Tsang A."/>
            <person name="van den Brink J.M."/>
            <person name="Atkins A."/>
            <person name="Aerts A."/>
            <person name="Shapiro H."/>
            <person name="Pangilinan J."/>
            <person name="Salamov A."/>
            <person name="Lou Y."/>
            <person name="Lindquist E."/>
            <person name="Lucas S."/>
            <person name="Grimwood J."/>
            <person name="Grigoriev I.V."/>
            <person name="Kubicek C.P."/>
            <person name="Martinez D."/>
            <person name="van Peij N.N."/>
            <person name="Roubos J.A."/>
            <person name="Nielsen J."/>
            <person name="Baker S.E."/>
        </authorList>
    </citation>
    <scope>NUCLEOTIDE SEQUENCE [LARGE SCALE GENOMIC DNA]</scope>
    <source>
        <strain evidence="5">ATCC 1015 / CBS 113.46 / FGSC A1144 / LSHB Ac4 / NCTC 3858a / NRRL 328 / USDA 3528.7</strain>
    </source>
</reference>
<feature type="compositionally biased region" description="Basic and acidic residues" evidence="1">
    <location>
        <begin position="217"/>
        <end position="237"/>
    </location>
</feature>
<dbReference type="GO" id="GO:0005546">
    <property type="term" value="F:phosphatidylinositol-4,5-bisphosphate binding"/>
    <property type="evidence" value="ECO:0007669"/>
    <property type="project" value="TreeGrafter"/>
</dbReference>
<feature type="compositionally biased region" description="Low complexity" evidence="1">
    <location>
        <begin position="362"/>
        <end position="376"/>
    </location>
</feature>